<dbReference type="Pfam" id="PF17403">
    <property type="entry name" value="Nrap_D2"/>
    <property type="match status" value="1"/>
</dbReference>
<feature type="compositionally biased region" description="Basic and acidic residues" evidence="11">
    <location>
        <begin position="44"/>
        <end position="61"/>
    </location>
</feature>
<feature type="domain" description="Nrap protein" evidence="14">
    <location>
        <begin position="466"/>
        <end position="624"/>
    </location>
</feature>
<dbReference type="Pfam" id="PF17406">
    <property type="entry name" value="Nrap_D5"/>
    <property type="match status" value="1"/>
</dbReference>
<evidence type="ECO:0000256" key="11">
    <source>
        <dbReference type="SAM" id="MobiDB-lite"/>
    </source>
</evidence>
<evidence type="ECO:0000256" key="8">
    <source>
        <dbReference type="ARBA" id="ARBA00035000"/>
    </source>
</evidence>
<dbReference type="GO" id="GO:0006364">
    <property type="term" value="P:rRNA processing"/>
    <property type="evidence" value="ECO:0007669"/>
    <property type="project" value="TreeGrafter"/>
</dbReference>
<dbReference type="GO" id="GO:0034456">
    <property type="term" value="C:UTP-C complex"/>
    <property type="evidence" value="ECO:0007669"/>
    <property type="project" value="TreeGrafter"/>
</dbReference>
<feature type="compositionally biased region" description="Acidic residues" evidence="11">
    <location>
        <begin position="13"/>
        <end position="27"/>
    </location>
</feature>
<dbReference type="Proteomes" id="UP000002358">
    <property type="component" value="Chromosome 5"/>
</dbReference>
<feature type="domain" description="Nrap protein" evidence="13">
    <location>
        <begin position="322"/>
        <end position="460"/>
    </location>
</feature>
<dbReference type="InterPro" id="IPR035370">
    <property type="entry name" value="Nrap_D5"/>
</dbReference>
<dbReference type="OMA" id="NPHGGKE"/>
<sequence length="1151" mass="131902">MIDHKKQVVDPESPTEMDSEADEDLEERLEKQKPLVKINKKRKNSENDDPSAKKKGKVEKGLYKQPTVEELNQLRETENLFHSNLFRLQIEEILSAVKLKSKYQKLFQAWYEKFETHVKSIKGTKELSLEDDTLFNKFNVKIPMAKLPNDCVGTLKYSPPSSFTVAGSYALETIVGPEASIDILVEMPENLFSKIDSKNYRYMRKKAIYLAYITSKIGKDLAETKSFIGNHSNPILKIVPTGKLGSKFVVHVHVVVQETSLPPNKFTPEKNNVKPNWFFKATDKNTDNNPPTPYYNSAILHDLTALKANTQNVKLIKEYPNIRDGIVLLKIWLKQREFCNNYETFNGHVITMYVLYLLLTKKLNTFMSSYQIVRNTWQHLANSNWCKEGISLCQDEKIAARITEYHKHYDCVFLDFTGYQNIAANIQEDVFKWVSNQAAMSIECLNNTRVNGFQVLFMRKVPFYKAVDFVICLHNVKALENILDVNSDESDKLNYGPNKYVPIIKLISKFLKQGLGQRASFVCAFPRKLREWQTNVEIPNDLERIYIGLKLNPHHAFNIIEKGPGANLPEAEAFRKFWGHKSELRRFKDGTICEAVVWAKPNATLAQKRDISQRISKYLLEEKLKLFEKAHYFFFSNQLEEFLKMKKVKVWGFRYGPEEAALQVINTFAGLEKDLSNLTDLPLSINGLQGCSPLFRYTDVFPPLATVRKTDGKNVVDTPSHLRFVENGDVDEVPMYLAPVEVTMQLSTSGKWPDDLQALRMTKAAFHLQIAQSIRKQCKIRAQGSMHYIDVMKDGLVFRIRIANQREIGLVKQQVDEDGVTKYRDNEESLDLEKNLFHLPKITGALYGLHCQQPSFGPACCLAKRWLAAQLIDDSHMPDIAVELLVASMYLNSDPYEPTSAPQVAFLRFLESFAREHWSTDPIIVNFNNEITREEIVEIENTFGTSRETLPSLFICTPYDREASIWTRKAPTPIILKRISALAKEALRLLEVQLFSETSVCCDPLFNPPLSAYDCLIQLKESLNPRKHEATAIVKDDLPTKDLYPFKEHSKTRIPIVGFDPVAEYLSELRKHYSEHALFFHDTYGGNVVGVLLKPQAMQQKDFKVSNTSCQKFNDNQKLILNVSAMIEDFYILGKGLVEIINIQSGKLKAL</sequence>
<comment type="subcellular location">
    <subcellularLocation>
        <location evidence="1">Chromosome</location>
    </subcellularLocation>
    <subcellularLocation>
        <location evidence="2 10">Nucleus</location>
        <location evidence="2 10">Nucleolus</location>
    </subcellularLocation>
</comment>
<comment type="subunit">
    <text evidence="9">Part of the small subunit (SSU) processome, composed of more than 70 proteins and the RNA chaperone small nucleolar RNA (snoRNA) U3.</text>
</comment>
<evidence type="ECO:0000259" key="17">
    <source>
        <dbReference type="Pfam" id="PF17407"/>
    </source>
</evidence>
<evidence type="ECO:0000256" key="6">
    <source>
        <dbReference type="ARBA" id="ARBA00022884"/>
    </source>
</evidence>
<evidence type="ECO:0000259" key="16">
    <source>
        <dbReference type="Pfam" id="PF17406"/>
    </source>
</evidence>
<dbReference type="InterPro" id="IPR035369">
    <property type="entry name" value="Nrap_D4"/>
</dbReference>
<dbReference type="Gene3D" id="1.10.1410.10">
    <property type="match status" value="2"/>
</dbReference>
<dbReference type="InterPro" id="IPR035082">
    <property type="entry name" value="Nrap_D1"/>
</dbReference>
<protein>
    <recommendedName>
        <fullName evidence="4 10">Nucleolar protein 6</fullName>
    </recommendedName>
</protein>
<dbReference type="FunCoup" id="A0A7M7LTP2">
    <property type="interactions" value="1561"/>
</dbReference>
<evidence type="ECO:0000259" key="14">
    <source>
        <dbReference type="Pfam" id="PF17404"/>
    </source>
</evidence>
<feature type="domain" description="Nrap protein" evidence="16">
    <location>
        <begin position="854"/>
        <end position="1007"/>
    </location>
</feature>
<evidence type="ECO:0000259" key="12">
    <source>
        <dbReference type="Pfam" id="PF03813"/>
    </source>
</evidence>
<evidence type="ECO:0000256" key="5">
    <source>
        <dbReference type="ARBA" id="ARBA00022454"/>
    </source>
</evidence>
<gene>
    <name evidence="18" type="primary">100123391</name>
</gene>
<evidence type="ECO:0000256" key="3">
    <source>
        <dbReference type="ARBA" id="ARBA00006674"/>
    </source>
</evidence>
<evidence type="ECO:0000256" key="4">
    <source>
        <dbReference type="ARBA" id="ARBA00016437"/>
    </source>
</evidence>
<dbReference type="EnsemblMetazoa" id="XM_031932439">
    <property type="protein sequence ID" value="XP_031788299"/>
    <property type="gene ID" value="LOC100123391"/>
</dbReference>
<dbReference type="SMR" id="A0A7M7LTP2"/>
<keyword evidence="5" id="KW-0158">Chromosome</keyword>
<evidence type="ECO:0000256" key="2">
    <source>
        <dbReference type="ARBA" id="ARBA00004604"/>
    </source>
</evidence>
<comment type="similarity">
    <text evidence="3 10">Belongs to the NRAP family.</text>
</comment>
<evidence type="ECO:0000259" key="13">
    <source>
        <dbReference type="Pfam" id="PF17403"/>
    </source>
</evidence>
<dbReference type="Pfam" id="PF17404">
    <property type="entry name" value="Nrap_D3"/>
    <property type="match status" value="1"/>
</dbReference>
<dbReference type="OrthoDB" id="10251401at2759"/>
<keyword evidence="19" id="KW-1185">Reference proteome</keyword>
<evidence type="ECO:0000256" key="10">
    <source>
        <dbReference type="RuleBase" id="RU364032"/>
    </source>
</evidence>
<dbReference type="GO" id="GO:0006409">
    <property type="term" value="P:tRNA export from nucleus"/>
    <property type="evidence" value="ECO:0007669"/>
    <property type="project" value="TreeGrafter"/>
</dbReference>
<dbReference type="Pfam" id="PF17405">
    <property type="entry name" value="Nrap_D4"/>
    <property type="match status" value="1"/>
</dbReference>
<dbReference type="AlphaFoldDB" id="A0A7M7LTP2"/>
<evidence type="ECO:0000256" key="7">
    <source>
        <dbReference type="ARBA" id="ARBA00023242"/>
    </source>
</evidence>
<dbReference type="PANTHER" id="PTHR17972:SF0">
    <property type="entry name" value="NUCLEOLAR PROTEIN 6"/>
    <property type="match status" value="1"/>
</dbReference>
<dbReference type="Pfam" id="PF03813">
    <property type="entry name" value="Nrap"/>
    <property type="match status" value="1"/>
</dbReference>
<feature type="domain" description="Nrap protein" evidence="12">
    <location>
        <begin position="181"/>
        <end position="309"/>
    </location>
</feature>
<dbReference type="InterPro" id="IPR035367">
    <property type="entry name" value="Nrap_D2"/>
</dbReference>
<dbReference type="FunFam" id="1.10.1410.10:FF:000006">
    <property type="entry name" value="Nucleolar protein 6"/>
    <property type="match status" value="1"/>
</dbReference>
<keyword evidence="6 10" id="KW-0694">RNA-binding</keyword>
<organism evidence="18 19">
    <name type="scientific">Nasonia vitripennis</name>
    <name type="common">Parasitic wasp</name>
    <dbReference type="NCBI Taxonomy" id="7425"/>
    <lineage>
        <taxon>Eukaryota</taxon>
        <taxon>Metazoa</taxon>
        <taxon>Ecdysozoa</taxon>
        <taxon>Arthropoda</taxon>
        <taxon>Hexapoda</taxon>
        <taxon>Insecta</taxon>
        <taxon>Pterygota</taxon>
        <taxon>Neoptera</taxon>
        <taxon>Endopterygota</taxon>
        <taxon>Hymenoptera</taxon>
        <taxon>Apocrita</taxon>
        <taxon>Proctotrupomorpha</taxon>
        <taxon>Chalcidoidea</taxon>
        <taxon>Pteromalidae</taxon>
        <taxon>Pteromalinae</taxon>
        <taxon>Nasonia</taxon>
    </lineage>
</organism>
<reference evidence="18" key="1">
    <citation type="submission" date="2021-01" db="UniProtKB">
        <authorList>
            <consortium name="EnsemblMetazoa"/>
        </authorList>
    </citation>
    <scope>IDENTIFICATION</scope>
</reference>
<dbReference type="InterPro" id="IPR035368">
    <property type="entry name" value="Nrap_D3"/>
</dbReference>
<accession>A0A7M7LTP2</accession>
<feature type="region of interest" description="Disordered" evidence="11">
    <location>
        <begin position="1"/>
        <end position="61"/>
    </location>
</feature>
<dbReference type="KEGG" id="nvi:100123391"/>
<dbReference type="EnsemblMetazoa" id="XM_008203717">
    <property type="protein sequence ID" value="XP_008201939"/>
    <property type="gene ID" value="LOC100123391"/>
</dbReference>
<dbReference type="GO" id="GO:0032545">
    <property type="term" value="C:CURI complex"/>
    <property type="evidence" value="ECO:0007669"/>
    <property type="project" value="TreeGrafter"/>
</dbReference>
<feature type="domain" description="Nrap protein" evidence="15">
    <location>
        <begin position="657"/>
        <end position="850"/>
    </location>
</feature>
<dbReference type="GO" id="GO:0003723">
    <property type="term" value="F:RNA binding"/>
    <property type="evidence" value="ECO:0007669"/>
    <property type="project" value="UniProtKB-KW"/>
</dbReference>
<feature type="domain" description="Nrap protein" evidence="17">
    <location>
        <begin position="1010"/>
        <end position="1140"/>
    </location>
</feature>
<dbReference type="FunFam" id="1.10.1410.10:FF:000005">
    <property type="entry name" value="Nucleolar protein 6"/>
    <property type="match status" value="1"/>
</dbReference>
<evidence type="ECO:0000256" key="9">
    <source>
        <dbReference type="ARBA" id="ARBA00035020"/>
    </source>
</evidence>
<dbReference type="Pfam" id="PF17407">
    <property type="entry name" value="Nrap_D6"/>
    <property type="match status" value="1"/>
</dbReference>
<comment type="function">
    <text evidence="8">Part of the small subunit (SSU) processome, first precursor of the small eukaryotic ribosomal subunit. During the assembly of the SSU processome in the nucleolus, many ribosome biogenesis factors, an RNA chaperone and ribosomal proteins associate with the nascent pre-rRNA and work in concert to generate RNA folding, modifications, rearrangements and cleavage as well as targeted degradation of pre-ribosomal RNA by the RNA exosome.</text>
</comment>
<dbReference type="Gene3D" id="3.30.70.3030">
    <property type="match status" value="1"/>
</dbReference>
<dbReference type="InterPro" id="IPR035371">
    <property type="entry name" value="Nrap_D6"/>
</dbReference>
<dbReference type="GO" id="GO:0005694">
    <property type="term" value="C:chromosome"/>
    <property type="evidence" value="ECO:0007669"/>
    <property type="project" value="UniProtKB-SubCell"/>
</dbReference>
<dbReference type="InterPro" id="IPR005554">
    <property type="entry name" value="NOL6/Upt22"/>
</dbReference>
<evidence type="ECO:0000256" key="1">
    <source>
        <dbReference type="ARBA" id="ARBA00004286"/>
    </source>
</evidence>
<evidence type="ECO:0000313" key="19">
    <source>
        <dbReference type="Proteomes" id="UP000002358"/>
    </source>
</evidence>
<evidence type="ECO:0000259" key="15">
    <source>
        <dbReference type="Pfam" id="PF17405"/>
    </source>
</evidence>
<name>A0A7M7LTP2_NASVI</name>
<evidence type="ECO:0000313" key="18">
    <source>
        <dbReference type="EnsemblMetazoa" id="XP_008201939"/>
    </source>
</evidence>
<dbReference type="GO" id="GO:0032040">
    <property type="term" value="C:small-subunit processome"/>
    <property type="evidence" value="ECO:0007669"/>
    <property type="project" value="TreeGrafter"/>
</dbReference>
<dbReference type="PANTHER" id="PTHR17972">
    <property type="entry name" value="NUCLEOLAR RNA-ASSOCIATED PROTEIN"/>
    <property type="match status" value="1"/>
</dbReference>
<proteinExistence type="inferred from homology"/>
<dbReference type="InParanoid" id="A0A7M7LTP2"/>
<keyword evidence="7 10" id="KW-0539">Nucleus</keyword>